<keyword evidence="3" id="KW-1185">Reference proteome</keyword>
<protein>
    <submittedName>
        <fullName evidence="2">Uncharacterized protein</fullName>
    </submittedName>
</protein>
<keyword evidence="1" id="KW-0175">Coiled coil</keyword>
<name>A0A9K3JT07_HELAN</name>
<evidence type="ECO:0000313" key="3">
    <source>
        <dbReference type="Proteomes" id="UP000215914"/>
    </source>
</evidence>
<evidence type="ECO:0000313" key="2">
    <source>
        <dbReference type="EMBL" id="KAF5820874.1"/>
    </source>
</evidence>
<reference evidence="2" key="1">
    <citation type="journal article" date="2017" name="Nature">
        <title>The sunflower genome provides insights into oil metabolism, flowering and Asterid evolution.</title>
        <authorList>
            <person name="Badouin H."/>
            <person name="Gouzy J."/>
            <person name="Grassa C.J."/>
            <person name="Murat F."/>
            <person name="Staton S.E."/>
            <person name="Cottret L."/>
            <person name="Lelandais-Briere C."/>
            <person name="Owens G.L."/>
            <person name="Carrere S."/>
            <person name="Mayjonade B."/>
            <person name="Legrand L."/>
            <person name="Gill N."/>
            <person name="Kane N.C."/>
            <person name="Bowers J.E."/>
            <person name="Hubner S."/>
            <person name="Bellec A."/>
            <person name="Berard A."/>
            <person name="Berges H."/>
            <person name="Blanchet N."/>
            <person name="Boniface M.C."/>
            <person name="Brunel D."/>
            <person name="Catrice O."/>
            <person name="Chaidir N."/>
            <person name="Claudel C."/>
            <person name="Donnadieu C."/>
            <person name="Faraut T."/>
            <person name="Fievet G."/>
            <person name="Helmstetter N."/>
            <person name="King M."/>
            <person name="Knapp S.J."/>
            <person name="Lai Z."/>
            <person name="Le Paslier M.C."/>
            <person name="Lippi Y."/>
            <person name="Lorenzon L."/>
            <person name="Mandel J.R."/>
            <person name="Marage G."/>
            <person name="Marchand G."/>
            <person name="Marquand E."/>
            <person name="Bret-Mestries E."/>
            <person name="Morien E."/>
            <person name="Nambeesan S."/>
            <person name="Nguyen T."/>
            <person name="Pegot-Espagnet P."/>
            <person name="Pouilly N."/>
            <person name="Raftis F."/>
            <person name="Sallet E."/>
            <person name="Schiex T."/>
            <person name="Thomas J."/>
            <person name="Vandecasteele C."/>
            <person name="Vares D."/>
            <person name="Vear F."/>
            <person name="Vautrin S."/>
            <person name="Crespi M."/>
            <person name="Mangin B."/>
            <person name="Burke J.M."/>
            <person name="Salse J."/>
            <person name="Munos S."/>
            <person name="Vincourt P."/>
            <person name="Rieseberg L.H."/>
            <person name="Langlade N.B."/>
        </authorList>
    </citation>
    <scope>NUCLEOTIDE SEQUENCE</scope>
    <source>
        <tissue evidence="2">Leaves</tissue>
    </source>
</reference>
<accession>A0A9K3JT07</accession>
<proteinExistence type="predicted"/>
<dbReference type="Gramene" id="mRNA:HanXRQr2_Chr01g0007151">
    <property type="protein sequence ID" value="CDS:HanXRQr2_Chr01g0007151.1"/>
    <property type="gene ID" value="HanXRQr2_Chr01g0007151"/>
</dbReference>
<dbReference type="Proteomes" id="UP000215914">
    <property type="component" value="Unassembled WGS sequence"/>
</dbReference>
<dbReference type="AlphaFoldDB" id="A0A9K3JT07"/>
<reference evidence="2" key="2">
    <citation type="submission" date="2020-06" db="EMBL/GenBank/DDBJ databases">
        <title>Helianthus annuus Genome sequencing and assembly Release 2.</title>
        <authorList>
            <person name="Gouzy J."/>
            <person name="Langlade N."/>
            <person name="Munos S."/>
        </authorList>
    </citation>
    <scope>NUCLEOTIDE SEQUENCE</scope>
    <source>
        <tissue evidence="2">Leaves</tissue>
    </source>
</reference>
<dbReference type="EMBL" id="MNCJ02000316">
    <property type="protein sequence ID" value="KAF5820874.1"/>
    <property type="molecule type" value="Genomic_DNA"/>
</dbReference>
<evidence type="ECO:0000256" key="1">
    <source>
        <dbReference type="SAM" id="Coils"/>
    </source>
</evidence>
<organism evidence="2 3">
    <name type="scientific">Helianthus annuus</name>
    <name type="common">Common sunflower</name>
    <dbReference type="NCBI Taxonomy" id="4232"/>
    <lineage>
        <taxon>Eukaryota</taxon>
        <taxon>Viridiplantae</taxon>
        <taxon>Streptophyta</taxon>
        <taxon>Embryophyta</taxon>
        <taxon>Tracheophyta</taxon>
        <taxon>Spermatophyta</taxon>
        <taxon>Magnoliopsida</taxon>
        <taxon>eudicotyledons</taxon>
        <taxon>Gunneridae</taxon>
        <taxon>Pentapetalae</taxon>
        <taxon>asterids</taxon>
        <taxon>campanulids</taxon>
        <taxon>Asterales</taxon>
        <taxon>Asteraceae</taxon>
        <taxon>Asteroideae</taxon>
        <taxon>Heliantheae alliance</taxon>
        <taxon>Heliantheae</taxon>
        <taxon>Helianthus</taxon>
    </lineage>
</organism>
<comment type="caution">
    <text evidence="2">The sequence shown here is derived from an EMBL/GenBank/DDBJ whole genome shotgun (WGS) entry which is preliminary data.</text>
</comment>
<gene>
    <name evidence="2" type="ORF">HanXRQr2_Chr01g0007151</name>
</gene>
<feature type="coiled-coil region" evidence="1">
    <location>
        <begin position="18"/>
        <end position="52"/>
    </location>
</feature>
<sequence length="174" mass="20397">MKRIIMLEEDKIFKDVEIVSLLEEITHKNQQIQELETNLGSLSAIVTDLKQKLEGKFGKEFVEPPKEYIAPEKEKMDKECEDAMNKYIQEPPRTVSQRMKQKEVVMRNVGSEKNYGFQDLPDRYVIKTCKDIFDRFGNKSGIRSWVYNDEKVFFLVTRNTGTVEYYNSSSAFES</sequence>